<evidence type="ECO:0000256" key="1">
    <source>
        <dbReference type="SAM" id="Coils"/>
    </source>
</evidence>
<accession>A0A8S5MT43</accession>
<evidence type="ECO:0000313" key="2">
    <source>
        <dbReference type="EMBL" id="DAD85312.1"/>
    </source>
</evidence>
<proteinExistence type="predicted"/>
<feature type="coiled-coil region" evidence="1">
    <location>
        <begin position="13"/>
        <end position="40"/>
    </location>
</feature>
<sequence>MLFNNQVEANDVINELTASLALKEKEIAVLKIQLLNYQKKDAEFEQWLKKTAPNLLSTYRKEEIKCQKQIK</sequence>
<reference evidence="2" key="1">
    <citation type="journal article" date="2021" name="Proc. Natl. Acad. Sci. U.S.A.">
        <title>A Catalog of Tens of Thousands of Viruses from Human Metagenomes Reveals Hidden Associations with Chronic Diseases.</title>
        <authorList>
            <person name="Tisza M.J."/>
            <person name="Buck C.B."/>
        </authorList>
    </citation>
    <scope>NUCLEOTIDE SEQUENCE</scope>
    <source>
        <strain evidence="2">Ctk251</strain>
    </source>
</reference>
<dbReference type="EMBL" id="BK014979">
    <property type="protein sequence ID" value="DAD85312.1"/>
    <property type="molecule type" value="Genomic_DNA"/>
</dbReference>
<protein>
    <submittedName>
        <fullName evidence="2">Uncharacterized protein</fullName>
    </submittedName>
</protein>
<name>A0A8S5MT43_9CAUD</name>
<keyword evidence="1" id="KW-0175">Coiled coil</keyword>
<organism evidence="2">
    <name type="scientific">Myoviridae sp. ctk251</name>
    <dbReference type="NCBI Taxonomy" id="2826689"/>
    <lineage>
        <taxon>Viruses</taxon>
        <taxon>Duplodnaviria</taxon>
        <taxon>Heunggongvirae</taxon>
        <taxon>Uroviricota</taxon>
        <taxon>Caudoviricetes</taxon>
    </lineage>
</organism>